<dbReference type="InterPro" id="IPR005119">
    <property type="entry name" value="LysR_subst-bd"/>
</dbReference>
<accession>A0ABW5BN17</accession>
<dbReference type="EMBL" id="JBHUII010000004">
    <property type="protein sequence ID" value="MFD2206150.1"/>
    <property type="molecule type" value="Genomic_DNA"/>
</dbReference>
<dbReference type="PANTHER" id="PTHR30537:SF74">
    <property type="entry name" value="HTH-TYPE TRANSCRIPTIONAL REGULATOR TRPI"/>
    <property type="match status" value="1"/>
</dbReference>
<keyword evidence="4" id="KW-0804">Transcription</keyword>
<sequence>MKRSTIPSLDDLRAFESVARLGSVRAAAQELALTHGAISRRISKLATDINVQLFQPRGRGIHLTRDGEVLSKATLGAFEQLTDALSEIRSSQANEPIVLSCERSVAMRWLIPRLSKFQDAFPEVDLHLSVGGGTLDFQQDRITLAIRRLDFPVSPDWTVEPMMNETIGPVMQPGMKVHFANHNYIALGSKTRPNAWNDWQKQHPATPRPKEVRYQDHHFLMIEGALNGLGVALCPHVLAKDDLERGRLVAPMGFCEDGSQYGLIHPASLPITKDFELVKRWLLEISQPS</sequence>
<keyword evidence="7" id="KW-1185">Reference proteome</keyword>
<gene>
    <name evidence="6" type="ORF">ACFSKO_11020</name>
</gene>
<evidence type="ECO:0000256" key="3">
    <source>
        <dbReference type="ARBA" id="ARBA00023125"/>
    </source>
</evidence>
<comment type="caution">
    <text evidence="6">The sequence shown here is derived from an EMBL/GenBank/DDBJ whole genome shotgun (WGS) entry which is preliminary data.</text>
</comment>
<dbReference type="RefSeq" id="WP_380251446.1">
    <property type="nucleotide sequence ID" value="NZ_JBHUII010000004.1"/>
</dbReference>
<evidence type="ECO:0000256" key="1">
    <source>
        <dbReference type="ARBA" id="ARBA00009437"/>
    </source>
</evidence>
<keyword evidence="3" id="KW-0238">DNA-binding</keyword>
<dbReference type="SUPFAM" id="SSF53850">
    <property type="entry name" value="Periplasmic binding protein-like II"/>
    <property type="match status" value="1"/>
</dbReference>
<protein>
    <submittedName>
        <fullName evidence="6">LysR family transcriptional regulator</fullName>
    </submittedName>
</protein>
<evidence type="ECO:0000256" key="2">
    <source>
        <dbReference type="ARBA" id="ARBA00023015"/>
    </source>
</evidence>
<feature type="domain" description="HTH lysR-type" evidence="5">
    <location>
        <begin position="7"/>
        <end position="64"/>
    </location>
</feature>
<organism evidence="6 7">
    <name type="scientific">Kiloniella antarctica</name>
    <dbReference type="NCBI Taxonomy" id="1550907"/>
    <lineage>
        <taxon>Bacteria</taxon>
        <taxon>Pseudomonadati</taxon>
        <taxon>Pseudomonadota</taxon>
        <taxon>Alphaproteobacteria</taxon>
        <taxon>Rhodospirillales</taxon>
        <taxon>Kiloniellaceae</taxon>
        <taxon>Kiloniella</taxon>
    </lineage>
</organism>
<comment type="similarity">
    <text evidence="1">Belongs to the LysR transcriptional regulatory family.</text>
</comment>
<dbReference type="PANTHER" id="PTHR30537">
    <property type="entry name" value="HTH-TYPE TRANSCRIPTIONAL REGULATOR"/>
    <property type="match status" value="1"/>
</dbReference>
<dbReference type="SUPFAM" id="SSF46785">
    <property type="entry name" value="Winged helix' DNA-binding domain"/>
    <property type="match status" value="1"/>
</dbReference>
<name>A0ABW5BN17_9PROT</name>
<dbReference type="PROSITE" id="PS50931">
    <property type="entry name" value="HTH_LYSR"/>
    <property type="match status" value="1"/>
</dbReference>
<dbReference type="InterPro" id="IPR036388">
    <property type="entry name" value="WH-like_DNA-bd_sf"/>
</dbReference>
<evidence type="ECO:0000256" key="4">
    <source>
        <dbReference type="ARBA" id="ARBA00023163"/>
    </source>
</evidence>
<evidence type="ECO:0000313" key="7">
    <source>
        <dbReference type="Proteomes" id="UP001597294"/>
    </source>
</evidence>
<proteinExistence type="inferred from homology"/>
<dbReference type="Pfam" id="PF03466">
    <property type="entry name" value="LysR_substrate"/>
    <property type="match status" value="1"/>
</dbReference>
<dbReference type="InterPro" id="IPR036390">
    <property type="entry name" value="WH_DNA-bd_sf"/>
</dbReference>
<dbReference type="Proteomes" id="UP001597294">
    <property type="component" value="Unassembled WGS sequence"/>
</dbReference>
<evidence type="ECO:0000313" key="6">
    <source>
        <dbReference type="EMBL" id="MFD2206150.1"/>
    </source>
</evidence>
<dbReference type="InterPro" id="IPR058163">
    <property type="entry name" value="LysR-type_TF_proteobact-type"/>
</dbReference>
<evidence type="ECO:0000259" key="5">
    <source>
        <dbReference type="PROSITE" id="PS50931"/>
    </source>
</evidence>
<dbReference type="Gene3D" id="3.40.190.10">
    <property type="entry name" value="Periplasmic binding protein-like II"/>
    <property type="match status" value="2"/>
</dbReference>
<dbReference type="InterPro" id="IPR000847">
    <property type="entry name" value="LysR_HTH_N"/>
</dbReference>
<reference evidence="7" key="1">
    <citation type="journal article" date="2019" name="Int. J. Syst. Evol. Microbiol.">
        <title>The Global Catalogue of Microorganisms (GCM) 10K type strain sequencing project: providing services to taxonomists for standard genome sequencing and annotation.</title>
        <authorList>
            <consortium name="The Broad Institute Genomics Platform"/>
            <consortium name="The Broad Institute Genome Sequencing Center for Infectious Disease"/>
            <person name="Wu L."/>
            <person name="Ma J."/>
        </authorList>
    </citation>
    <scope>NUCLEOTIDE SEQUENCE [LARGE SCALE GENOMIC DNA]</scope>
    <source>
        <strain evidence="7">CGMCC 4.7192</strain>
    </source>
</reference>
<dbReference type="Gene3D" id="1.10.10.10">
    <property type="entry name" value="Winged helix-like DNA-binding domain superfamily/Winged helix DNA-binding domain"/>
    <property type="match status" value="1"/>
</dbReference>
<dbReference type="Pfam" id="PF00126">
    <property type="entry name" value="HTH_1"/>
    <property type="match status" value="1"/>
</dbReference>
<keyword evidence="2" id="KW-0805">Transcription regulation</keyword>